<evidence type="ECO:0000256" key="2">
    <source>
        <dbReference type="ARBA" id="ARBA00008014"/>
    </source>
</evidence>
<dbReference type="NCBIfam" id="NF003793">
    <property type="entry name" value="PRK05382.1"/>
    <property type="match status" value="1"/>
</dbReference>
<dbReference type="Pfam" id="PF01264">
    <property type="entry name" value="Chorismate_synt"/>
    <property type="match status" value="1"/>
</dbReference>
<keyword evidence="6 8" id="KW-0057">Aromatic amino acid biosynthesis</keyword>
<dbReference type="Proteomes" id="UP000199727">
    <property type="component" value="Unassembled WGS sequence"/>
</dbReference>
<evidence type="ECO:0000256" key="6">
    <source>
        <dbReference type="ARBA" id="ARBA00023141"/>
    </source>
</evidence>
<dbReference type="SUPFAM" id="SSF103263">
    <property type="entry name" value="Chorismate synthase, AroC"/>
    <property type="match status" value="1"/>
</dbReference>
<dbReference type="FunFam" id="3.60.150.10:FF:000004">
    <property type="entry name" value="Chorismate synthase"/>
    <property type="match status" value="1"/>
</dbReference>
<dbReference type="GO" id="GO:0010181">
    <property type="term" value="F:FMN binding"/>
    <property type="evidence" value="ECO:0007669"/>
    <property type="project" value="TreeGrafter"/>
</dbReference>
<dbReference type="GO" id="GO:0009073">
    <property type="term" value="P:aromatic amino acid family biosynthetic process"/>
    <property type="evidence" value="ECO:0007669"/>
    <property type="project" value="UniProtKB-KW"/>
</dbReference>
<name>A0A854QGB8_CRYNE</name>
<sequence length="462" mass="50241">MAAFDSKIQNRPPSDSYLPRFFIQRFTPHFPFIIYILTKKTMSSFGTLYRVHTYGESHCKSVGCIVDGVPPGLQLTEADIQTQLSRRRPGQSDITTARSEFDTVHVQSGTEHGVTLGTPIGLLVHNKDQRPHDYAETDLYPRPSHADYTYLAKYGVKASSGGGRASARETIGRVAAGAIAEKYLKEAFGVEIVAFVASVGKTALPFADEEDEVLGKAYMDLVKTITREEVDKEITRCPHKETSKKMEETIRAAKAKDDSLGGSITCVIRRCPLGLGEPCFDKLEAVLAHAMLSIPSTKSFEIGSGLRGSTFPGSLHNDPFVEGVDEKTGGRRLRTVTNWSGGVQGGISNGEDIYFRIGFKPPATIAQEQPTARYDGSEGVLAAKGRHDPCVVPRAVPIVETMAALVIMDMVLQQNARLTAASLLPDLTHLPPTMVLPGKNTVQKIKEGQIAGEVQNQKVGEE</sequence>
<dbReference type="GO" id="GO:0004107">
    <property type="term" value="F:chorismate synthase activity"/>
    <property type="evidence" value="ECO:0007669"/>
    <property type="project" value="UniProtKB-EC"/>
</dbReference>
<dbReference type="PROSITE" id="PS00787">
    <property type="entry name" value="CHORISMATE_SYNTHASE_1"/>
    <property type="match status" value="1"/>
</dbReference>
<comment type="pathway">
    <text evidence="1 8">Metabolic intermediate biosynthesis; chorismate biosynthesis; chorismate from D-erythrose 4-phosphate and phosphoenolpyruvate: step 7/7.</text>
</comment>
<dbReference type="InterPro" id="IPR020541">
    <property type="entry name" value="Chorismate_synthase_CS"/>
</dbReference>
<gene>
    <name evidence="9" type="ORF">C361_02741</name>
</gene>
<organism evidence="9 10">
    <name type="scientific">Cryptococcus neoformans Tu259-1</name>
    <dbReference type="NCBI Taxonomy" id="1230072"/>
    <lineage>
        <taxon>Eukaryota</taxon>
        <taxon>Fungi</taxon>
        <taxon>Dikarya</taxon>
        <taxon>Basidiomycota</taxon>
        <taxon>Agaricomycotina</taxon>
        <taxon>Tremellomycetes</taxon>
        <taxon>Tremellales</taxon>
        <taxon>Cryptococcaceae</taxon>
        <taxon>Cryptococcus</taxon>
        <taxon>Cryptococcus neoformans species complex</taxon>
    </lineage>
</organism>
<evidence type="ECO:0000313" key="9">
    <source>
        <dbReference type="EMBL" id="OXG24192.1"/>
    </source>
</evidence>
<evidence type="ECO:0000256" key="7">
    <source>
        <dbReference type="ARBA" id="ARBA00023239"/>
    </source>
</evidence>
<evidence type="ECO:0000256" key="8">
    <source>
        <dbReference type="RuleBase" id="RU000605"/>
    </source>
</evidence>
<comment type="caution">
    <text evidence="9">The sequence shown here is derived from an EMBL/GenBank/DDBJ whole genome shotgun (WGS) entry which is preliminary data.</text>
</comment>
<reference evidence="9 10" key="1">
    <citation type="submission" date="2017-06" db="EMBL/GenBank/DDBJ databases">
        <title>Global population genomics of the pathogenic fungus Cryptococcus neoformans var. grubii.</title>
        <authorList>
            <person name="Cuomo C."/>
            <person name="Litvintseva A."/>
            <person name="Chen Y."/>
            <person name="Young S."/>
            <person name="Zeng Q."/>
            <person name="Chapman S."/>
            <person name="Gujja S."/>
            <person name="Saif S."/>
            <person name="Birren B."/>
        </authorList>
    </citation>
    <scope>NUCLEOTIDE SEQUENCE [LARGE SCALE GENOMIC DNA]</scope>
    <source>
        <strain evidence="9 10">Tu259-1</strain>
    </source>
</reference>
<evidence type="ECO:0000256" key="5">
    <source>
        <dbReference type="ARBA" id="ARBA00022605"/>
    </source>
</evidence>
<evidence type="ECO:0000256" key="4">
    <source>
        <dbReference type="ARBA" id="ARBA00013036"/>
    </source>
</evidence>
<dbReference type="Gene3D" id="3.60.150.10">
    <property type="entry name" value="Chorismate synthase AroC"/>
    <property type="match status" value="1"/>
</dbReference>
<dbReference type="InterPro" id="IPR035904">
    <property type="entry name" value="Chorismate_synth_AroC_sf"/>
</dbReference>
<dbReference type="EMBL" id="AMKT01000034">
    <property type="protein sequence ID" value="OXG24192.1"/>
    <property type="molecule type" value="Genomic_DNA"/>
</dbReference>
<comment type="similarity">
    <text evidence="2 8">Belongs to the chorismate synthase family.</text>
</comment>
<dbReference type="PROSITE" id="PS00788">
    <property type="entry name" value="CHORISMATE_SYNTHASE_2"/>
    <property type="match status" value="1"/>
</dbReference>
<dbReference type="PANTHER" id="PTHR21085">
    <property type="entry name" value="CHORISMATE SYNTHASE"/>
    <property type="match status" value="1"/>
</dbReference>
<protein>
    <recommendedName>
        <fullName evidence="4 8">Chorismate synthase</fullName>
        <ecNumber evidence="4 8">4.2.3.5</ecNumber>
    </recommendedName>
</protein>
<dbReference type="InterPro" id="IPR000453">
    <property type="entry name" value="Chorismate_synth"/>
</dbReference>
<dbReference type="CDD" id="cd07304">
    <property type="entry name" value="Chorismate_synthase"/>
    <property type="match status" value="1"/>
</dbReference>
<dbReference type="OrthoDB" id="1721239at2759"/>
<comment type="subunit">
    <text evidence="3">Homotetramer.</text>
</comment>
<evidence type="ECO:0000313" key="10">
    <source>
        <dbReference type="Proteomes" id="UP000199727"/>
    </source>
</evidence>
<keyword evidence="5 8" id="KW-0028">Amino-acid biosynthesis</keyword>
<dbReference type="PANTHER" id="PTHR21085:SF0">
    <property type="entry name" value="CHORISMATE SYNTHASE"/>
    <property type="match status" value="1"/>
</dbReference>
<dbReference type="HAMAP" id="MF_00300">
    <property type="entry name" value="Chorismate_synth"/>
    <property type="match status" value="1"/>
</dbReference>
<dbReference type="UniPathway" id="UPA00053">
    <property type="reaction ID" value="UER00090"/>
</dbReference>
<proteinExistence type="inferred from homology"/>
<dbReference type="AlphaFoldDB" id="A0A854QGB8"/>
<dbReference type="GO" id="GO:0008652">
    <property type="term" value="P:amino acid biosynthetic process"/>
    <property type="evidence" value="ECO:0007669"/>
    <property type="project" value="UniProtKB-KW"/>
</dbReference>
<comment type="catalytic activity">
    <reaction evidence="8">
        <text>5-O-(1-carboxyvinyl)-3-phosphoshikimate = chorismate + phosphate</text>
        <dbReference type="Rhea" id="RHEA:21020"/>
        <dbReference type="ChEBI" id="CHEBI:29748"/>
        <dbReference type="ChEBI" id="CHEBI:43474"/>
        <dbReference type="ChEBI" id="CHEBI:57701"/>
        <dbReference type="EC" id="4.2.3.5"/>
    </reaction>
</comment>
<dbReference type="PROSITE" id="PS00789">
    <property type="entry name" value="CHORISMATE_SYNTHASE_3"/>
    <property type="match status" value="1"/>
</dbReference>
<dbReference type="NCBIfam" id="TIGR00033">
    <property type="entry name" value="aroC"/>
    <property type="match status" value="1"/>
</dbReference>
<dbReference type="GO" id="GO:0009423">
    <property type="term" value="P:chorismate biosynthetic process"/>
    <property type="evidence" value="ECO:0007669"/>
    <property type="project" value="UniProtKB-UniPathway"/>
</dbReference>
<comment type="cofactor">
    <cofactor evidence="8">
        <name>FMNH2</name>
        <dbReference type="ChEBI" id="CHEBI:57618"/>
    </cofactor>
    <text evidence="8">Reduced FMN (FMNH(2)).</text>
</comment>
<evidence type="ECO:0000256" key="1">
    <source>
        <dbReference type="ARBA" id="ARBA00005044"/>
    </source>
</evidence>
<keyword evidence="7 8" id="KW-0456">Lyase</keyword>
<accession>A0A854QGB8</accession>
<evidence type="ECO:0000256" key="3">
    <source>
        <dbReference type="ARBA" id="ARBA00011881"/>
    </source>
</evidence>
<dbReference type="GO" id="GO:0005829">
    <property type="term" value="C:cytosol"/>
    <property type="evidence" value="ECO:0007669"/>
    <property type="project" value="TreeGrafter"/>
</dbReference>
<dbReference type="EC" id="4.2.3.5" evidence="4 8"/>